<organism evidence="1 2">
    <name type="scientific">Cupriavidus gilardii</name>
    <dbReference type="NCBI Taxonomy" id="82541"/>
    <lineage>
        <taxon>Bacteria</taxon>
        <taxon>Pseudomonadati</taxon>
        <taxon>Pseudomonadota</taxon>
        <taxon>Betaproteobacteria</taxon>
        <taxon>Burkholderiales</taxon>
        <taxon>Burkholderiaceae</taxon>
        <taxon>Cupriavidus</taxon>
    </lineage>
</organism>
<sequence length="53" mass="5894">MKPNEPIRFDAAQKSFADAHRIARKMAADGTTKRRVHSWAEAMKAALQAGRAK</sequence>
<dbReference type="RefSeq" id="WP_158507298.1">
    <property type="nucleotide sequence ID" value="NZ_CP054624.1"/>
</dbReference>
<accession>A0ABY4VPB0</accession>
<dbReference type="Proteomes" id="UP001056648">
    <property type="component" value="Chromosome 2"/>
</dbReference>
<evidence type="ECO:0000313" key="1">
    <source>
        <dbReference type="EMBL" id="USE78860.1"/>
    </source>
</evidence>
<proteinExistence type="predicted"/>
<keyword evidence="2" id="KW-1185">Reference proteome</keyword>
<protein>
    <submittedName>
        <fullName evidence="1">Uncharacterized protein</fullName>
    </submittedName>
</protein>
<name>A0ABY4VPB0_9BURK</name>
<dbReference type="GeneID" id="70687186"/>
<gene>
    <name evidence="1" type="ORF">NDR89_19685</name>
</gene>
<reference evidence="1" key="1">
    <citation type="submission" date="2022-06" db="EMBL/GenBank/DDBJ databases">
        <title>Complete genome sequence and characterization of Cupriavidus gilardii QJ1 isolated from contaminating cells.</title>
        <authorList>
            <person name="Qi J."/>
        </authorList>
    </citation>
    <scope>NUCLEOTIDE SEQUENCE</scope>
    <source>
        <strain evidence="1">QJ1</strain>
    </source>
</reference>
<evidence type="ECO:0000313" key="2">
    <source>
        <dbReference type="Proteomes" id="UP001056648"/>
    </source>
</evidence>
<dbReference type="EMBL" id="CP098736">
    <property type="protein sequence ID" value="USE78860.1"/>
    <property type="molecule type" value="Genomic_DNA"/>
</dbReference>